<feature type="signal peptide" evidence="1">
    <location>
        <begin position="1"/>
        <end position="21"/>
    </location>
</feature>
<protein>
    <recommendedName>
        <fullName evidence="4">YD repeat-containing protein</fullName>
    </recommendedName>
</protein>
<proteinExistence type="predicted"/>
<name>A0ABZ2YKI1_9BACT</name>
<dbReference type="PROSITE" id="PS51257">
    <property type="entry name" value="PROKAR_LIPOPROTEIN"/>
    <property type="match status" value="1"/>
</dbReference>
<evidence type="ECO:0000256" key="1">
    <source>
        <dbReference type="SAM" id="SignalP"/>
    </source>
</evidence>
<evidence type="ECO:0000313" key="3">
    <source>
        <dbReference type="Proteomes" id="UP001485459"/>
    </source>
</evidence>
<reference evidence="3" key="1">
    <citation type="submission" date="2024-03" db="EMBL/GenBank/DDBJ databases">
        <title>Chitinophaga horti sp. nov., isolated from garden soil.</title>
        <authorList>
            <person name="Lee D.S."/>
            <person name="Han D.M."/>
            <person name="Baek J.H."/>
            <person name="Choi D.G."/>
            <person name="Jeon J.H."/>
            <person name="Jeon C.O."/>
        </authorList>
    </citation>
    <scope>NUCLEOTIDE SEQUENCE [LARGE SCALE GENOMIC DNA]</scope>
    <source>
        <strain evidence="3">GPA1</strain>
    </source>
</reference>
<gene>
    <name evidence="2" type="ORF">WJU16_19060</name>
</gene>
<dbReference type="EMBL" id="CP149822">
    <property type="protein sequence ID" value="WZN40073.1"/>
    <property type="molecule type" value="Genomic_DNA"/>
</dbReference>
<evidence type="ECO:0000313" key="2">
    <source>
        <dbReference type="EMBL" id="WZN40073.1"/>
    </source>
</evidence>
<feature type="chain" id="PRO_5046724600" description="YD repeat-containing protein" evidence="1">
    <location>
        <begin position="22"/>
        <end position="286"/>
    </location>
</feature>
<keyword evidence="1" id="KW-0732">Signal</keyword>
<evidence type="ECO:0008006" key="4">
    <source>
        <dbReference type="Google" id="ProtNLM"/>
    </source>
</evidence>
<dbReference type="RefSeq" id="WP_341835008.1">
    <property type="nucleotide sequence ID" value="NZ_CP149822.1"/>
</dbReference>
<keyword evidence="3" id="KW-1185">Reference proteome</keyword>
<organism evidence="2 3">
    <name type="scientific">Chitinophaga pollutisoli</name>
    <dbReference type="NCBI Taxonomy" id="3133966"/>
    <lineage>
        <taxon>Bacteria</taxon>
        <taxon>Pseudomonadati</taxon>
        <taxon>Bacteroidota</taxon>
        <taxon>Chitinophagia</taxon>
        <taxon>Chitinophagales</taxon>
        <taxon>Chitinophagaceae</taxon>
        <taxon>Chitinophaga</taxon>
    </lineage>
</organism>
<sequence length="286" mass="32906">MKTSNLLLLFAAIFIFSCSKKSDPPKPDEPPPPAPVANITKVVKGYLLKACDISLVPGGNFRINYQWNADSSLKKYSAVNPATQAETAVDFHYDNGMLSRISTQNSLSEGVYVFKDGKVDRITSRHLINPTGRNYYFTYNADGTVARIRYYLYNEAGEQLQQEVTYAWDASKRPTVITNTQPNGHVRIIRIEAWSDPFLFSPWIFSESEMDLENYELFNVPLLFHLDRMPSRFTEHTKPAGGTETLIRRWELNYTIQQEKLTFRRAQVTYIGDPQLNRTVEHTFHY</sequence>
<dbReference type="Proteomes" id="UP001485459">
    <property type="component" value="Chromosome"/>
</dbReference>
<accession>A0ABZ2YKI1</accession>